<keyword evidence="2" id="KW-1185">Reference proteome</keyword>
<dbReference type="AlphaFoldDB" id="A0A9W7EI87"/>
<comment type="caution">
    <text evidence="1">The sequence shown here is derived from an EMBL/GenBank/DDBJ whole genome shotgun (WGS) entry which is preliminary data.</text>
</comment>
<accession>A0A9W7EI87</accession>
<sequence>MANSDDQKQLSFREVLDKSAKVSLVALPQPLYPSSAYKTILKAVPEGRLPVVRSVILILKKNTNHDNAPQSTTSPPHIAAFTTTSSVISPILVKI</sequence>
<evidence type="ECO:0000313" key="1">
    <source>
        <dbReference type="EMBL" id="GMH78890.1"/>
    </source>
</evidence>
<dbReference type="EMBL" id="BRXW01000910">
    <property type="protein sequence ID" value="GMH78890.1"/>
    <property type="molecule type" value="Genomic_DNA"/>
</dbReference>
<dbReference type="Proteomes" id="UP001165122">
    <property type="component" value="Unassembled WGS sequence"/>
</dbReference>
<organism evidence="1 2">
    <name type="scientific">Triparma laevis f. longispina</name>
    <dbReference type="NCBI Taxonomy" id="1714387"/>
    <lineage>
        <taxon>Eukaryota</taxon>
        <taxon>Sar</taxon>
        <taxon>Stramenopiles</taxon>
        <taxon>Ochrophyta</taxon>
        <taxon>Bolidophyceae</taxon>
        <taxon>Parmales</taxon>
        <taxon>Triparmaceae</taxon>
        <taxon>Triparma</taxon>
    </lineage>
</organism>
<reference evidence="2" key="1">
    <citation type="journal article" date="2023" name="Commun. Biol.">
        <title>Genome analysis of Parmales, the sister group of diatoms, reveals the evolutionary specialization of diatoms from phago-mixotrophs to photoautotrophs.</title>
        <authorList>
            <person name="Ban H."/>
            <person name="Sato S."/>
            <person name="Yoshikawa S."/>
            <person name="Yamada K."/>
            <person name="Nakamura Y."/>
            <person name="Ichinomiya M."/>
            <person name="Sato N."/>
            <person name="Blanc-Mathieu R."/>
            <person name="Endo H."/>
            <person name="Kuwata A."/>
            <person name="Ogata H."/>
        </authorList>
    </citation>
    <scope>NUCLEOTIDE SEQUENCE [LARGE SCALE GENOMIC DNA]</scope>
    <source>
        <strain evidence="2">NIES 3700</strain>
    </source>
</reference>
<name>A0A9W7EI87_9STRA</name>
<protein>
    <submittedName>
        <fullName evidence="1">Uncharacterized protein</fullName>
    </submittedName>
</protein>
<evidence type="ECO:0000313" key="2">
    <source>
        <dbReference type="Proteomes" id="UP001165122"/>
    </source>
</evidence>
<gene>
    <name evidence="1" type="ORF">TrLO_g8624</name>
</gene>
<proteinExistence type="predicted"/>